<protein>
    <submittedName>
        <fullName evidence="9">Unannotated protein</fullName>
    </submittedName>
</protein>
<dbReference type="EMBL" id="CAFBPB010000014">
    <property type="protein sequence ID" value="CAB4997228.1"/>
    <property type="molecule type" value="Genomic_DNA"/>
</dbReference>
<evidence type="ECO:0000256" key="2">
    <source>
        <dbReference type="ARBA" id="ARBA00010157"/>
    </source>
</evidence>
<evidence type="ECO:0000256" key="3">
    <source>
        <dbReference type="ARBA" id="ARBA00022475"/>
    </source>
</evidence>
<evidence type="ECO:0000256" key="1">
    <source>
        <dbReference type="ARBA" id="ARBA00004651"/>
    </source>
</evidence>
<evidence type="ECO:0000256" key="4">
    <source>
        <dbReference type="ARBA" id="ARBA00022692"/>
    </source>
</evidence>
<feature type="transmembrane region" description="Helical" evidence="7">
    <location>
        <begin position="222"/>
        <end position="246"/>
    </location>
</feature>
<feature type="transmembrane region" description="Helical" evidence="7">
    <location>
        <begin position="649"/>
        <end position="675"/>
    </location>
</feature>
<dbReference type="PROSITE" id="PS50156">
    <property type="entry name" value="SSD"/>
    <property type="match status" value="1"/>
</dbReference>
<sequence>MSQGISEKKSKRNTRPFIIALVTIFIWFGIGGGLGPLFGKLSSVQKNNNSSFLPKGAEATKAADAIKGFADKDTFNFPTLVLFEGKATPETFAAINAHMKTVSGLTLSNTTAKISDYLAPGKEITVFPAQDGTALLANIPLDGNSIAKTLPNDKPVLPAIITALRADIKPIAEANGFKHYVTGPGGLLGDLFGAFGTLESSLLLTTLGVVALILIVVYRSPVLWIIPLFAALMALSTAGGIVYLLAKKEIIDVDGQSQGILSVLVIGAATDYALLLIARYREELHLHENRFDAMRVAYKGIWEPILASGSTVSISLLILLFSKLTNTAGLGPIGAIGIVCAMITILTLLPALLLVFGRWIFWPRRPQFDGDDHVMSGPWSKIGNSIGRHPRRAWAITGVVLLALAFNSTTLKADGIGTVDTFTGSPESVVGQKQLLKHFPGGEGDPTQVVVSADKIAAVTAALKNAPGVSEIAPQLDGLPIPGQPMPQVKIVNNKAILNLTLDKAPDSVEAGNDIPEIRRLAHAADPTSLVGGTSAVYFDVRTANNHDNKTIIPIILLVITLILGLLLRSILSAALLLGTVVLSYFATLGVCAFVFNHVFKFAGGDNSFPLFAFIFLVALGIDYNIFLMTRVREESQKIGTRAGVIKGLTVTGAVITSAGIVLAATFAVLGLLPLVPLAEIGFAVAFGVLLDTIIVRSILVPALVHEIGPKIWWPSKLQHKQDA</sequence>
<keyword evidence="4 7" id="KW-0812">Transmembrane</keyword>
<gene>
    <name evidence="9" type="ORF">UFOPK3774_00310</name>
    <name evidence="10" type="ORF">UFOPK4049_00208</name>
</gene>
<dbReference type="Gene3D" id="1.20.1640.10">
    <property type="entry name" value="Multidrug efflux transporter AcrB transmembrane domain"/>
    <property type="match status" value="2"/>
</dbReference>
<evidence type="ECO:0000313" key="9">
    <source>
        <dbReference type="EMBL" id="CAB4935488.1"/>
    </source>
</evidence>
<accession>A0A6J7IW93</accession>
<evidence type="ECO:0000256" key="6">
    <source>
        <dbReference type="ARBA" id="ARBA00023136"/>
    </source>
</evidence>
<feature type="transmembrane region" description="Helical" evidence="7">
    <location>
        <begin position="333"/>
        <end position="356"/>
    </location>
</feature>
<dbReference type="InterPro" id="IPR000731">
    <property type="entry name" value="SSD"/>
</dbReference>
<keyword evidence="3" id="KW-1003">Cell membrane</keyword>
<feature type="transmembrane region" description="Helical" evidence="7">
    <location>
        <begin position="301"/>
        <end position="321"/>
    </location>
</feature>
<feature type="domain" description="SSD" evidence="8">
    <location>
        <begin position="580"/>
        <end position="706"/>
    </location>
</feature>
<evidence type="ECO:0000256" key="5">
    <source>
        <dbReference type="ARBA" id="ARBA00022989"/>
    </source>
</evidence>
<comment type="subcellular location">
    <subcellularLocation>
        <location evidence="1">Cell membrane</location>
        <topology evidence="1">Multi-pass membrane protein</topology>
    </subcellularLocation>
</comment>
<dbReference type="GO" id="GO:0005886">
    <property type="term" value="C:plasma membrane"/>
    <property type="evidence" value="ECO:0007669"/>
    <property type="project" value="UniProtKB-SubCell"/>
</dbReference>
<dbReference type="Pfam" id="PF03176">
    <property type="entry name" value="MMPL"/>
    <property type="match status" value="2"/>
</dbReference>
<organism evidence="9">
    <name type="scientific">freshwater metagenome</name>
    <dbReference type="NCBI Taxonomy" id="449393"/>
    <lineage>
        <taxon>unclassified sequences</taxon>
        <taxon>metagenomes</taxon>
        <taxon>ecological metagenomes</taxon>
    </lineage>
</organism>
<proteinExistence type="inferred from homology"/>
<feature type="transmembrane region" description="Helical" evidence="7">
    <location>
        <begin position="575"/>
        <end position="596"/>
    </location>
</feature>
<reference evidence="9" key="1">
    <citation type="submission" date="2020-05" db="EMBL/GenBank/DDBJ databases">
        <authorList>
            <person name="Chiriac C."/>
            <person name="Salcher M."/>
            <person name="Ghai R."/>
            <person name="Kavagutti S V."/>
        </authorList>
    </citation>
    <scope>NUCLEOTIDE SEQUENCE</scope>
</reference>
<keyword evidence="5 7" id="KW-1133">Transmembrane helix</keyword>
<feature type="transmembrane region" description="Helical" evidence="7">
    <location>
        <begin position="393"/>
        <end position="411"/>
    </location>
</feature>
<dbReference type="AlphaFoldDB" id="A0A6J7IW93"/>
<dbReference type="PANTHER" id="PTHR33406">
    <property type="entry name" value="MEMBRANE PROTEIN MJ1562-RELATED"/>
    <property type="match status" value="1"/>
</dbReference>
<keyword evidence="6 7" id="KW-0472">Membrane</keyword>
<dbReference type="InterPro" id="IPR004869">
    <property type="entry name" value="MMPL_dom"/>
</dbReference>
<feature type="transmembrane region" description="Helical" evidence="7">
    <location>
        <begin position="17"/>
        <end position="38"/>
    </location>
</feature>
<dbReference type="InterPro" id="IPR050545">
    <property type="entry name" value="Mycobact_MmpL"/>
</dbReference>
<evidence type="ECO:0000259" key="8">
    <source>
        <dbReference type="PROSITE" id="PS50156"/>
    </source>
</evidence>
<dbReference type="SUPFAM" id="SSF82866">
    <property type="entry name" value="Multidrug efflux transporter AcrB transmembrane domain"/>
    <property type="match status" value="2"/>
</dbReference>
<feature type="transmembrane region" description="Helical" evidence="7">
    <location>
        <begin position="608"/>
        <end position="628"/>
    </location>
</feature>
<evidence type="ECO:0000313" key="10">
    <source>
        <dbReference type="EMBL" id="CAB4997228.1"/>
    </source>
</evidence>
<feature type="transmembrane region" description="Helical" evidence="7">
    <location>
        <begin position="681"/>
        <end position="705"/>
    </location>
</feature>
<evidence type="ECO:0000256" key="7">
    <source>
        <dbReference type="SAM" id="Phobius"/>
    </source>
</evidence>
<feature type="transmembrane region" description="Helical" evidence="7">
    <location>
        <begin position="551"/>
        <end position="568"/>
    </location>
</feature>
<feature type="transmembrane region" description="Helical" evidence="7">
    <location>
        <begin position="258"/>
        <end position="280"/>
    </location>
</feature>
<feature type="transmembrane region" description="Helical" evidence="7">
    <location>
        <begin position="191"/>
        <end position="215"/>
    </location>
</feature>
<dbReference type="EMBL" id="CAFBNG010000036">
    <property type="protein sequence ID" value="CAB4935488.1"/>
    <property type="molecule type" value="Genomic_DNA"/>
</dbReference>
<dbReference type="PANTHER" id="PTHR33406:SF6">
    <property type="entry name" value="MEMBRANE PROTEIN YDGH-RELATED"/>
    <property type="match status" value="1"/>
</dbReference>
<name>A0A6J7IW93_9ZZZZ</name>
<comment type="similarity">
    <text evidence="2">Belongs to the resistance-nodulation-cell division (RND) (TC 2.A.6) family. MmpL subfamily.</text>
</comment>